<keyword evidence="4" id="KW-1185">Reference proteome</keyword>
<gene>
    <name evidence="3" type="ORF">OXX778_LOCUS4803</name>
</gene>
<comment type="caution">
    <text evidence="3">The sequence shown here is derived from an EMBL/GenBank/DDBJ whole genome shotgun (WGS) entry which is preliminary data.</text>
</comment>
<evidence type="ECO:0000313" key="4">
    <source>
        <dbReference type="Proteomes" id="UP000663879"/>
    </source>
</evidence>
<evidence type="ECO:0000256" key="2">
    <source>
        <dbReference type="SAM" id="SignalP"/>
    </source>
</evidence>
<keyword evidence="1" id="KW-0812">Transmembrane</keyword>
<reference evidence="3" key="1">
    <citation type="submission" date="2021-02" db="EMBL/GenBank/DDBJ databases">
        <authorList>
            <person name="Nowell W R."/>
        </authorList>
    </citation>
    <scope>NUCLEOTIDE SEQUENCE</scope>
    <source>
        <strain evidence="3">Ploen Becks lab</strain>
    </source>
</reference>
<dbReference type="EMBL" id="CAJNOC010000492">
    <property type="protein sequence ID" value="CAF0768093.1"/>
    <property type="molecule type" value="Genomic_DNA"/>
</dbReference>
<organism evidence="3 4">
    <name type="scientific">Brachionus calyciflorus</name>
    <dbReference type="NCBI Taxonomy" id="104777"/>
    <lineage>
        <taxon>Eukaryota</taxon>
        <taxon>Metazoa</taxon>
        <taxon>Spiralia</taxon>
        <taxon>Gnathifera</taxon>
        <taxon>Rotifera</taxon>
        <taxon>Eurotatoria</taxon>
        <taxon>Monogononta</taxon>
        <taxon>Pseudotrocha</taxon>
        <taxon>Ploima</taxon>
        <taxon>Brachionidae</taxon>
        <taxon>Brachionus</taxon>
    </lineage>
</organism>
<feature type="transmembrane region" description="Helical" evidence="1">
    <location>
        <begin position="427"/>
        <end position="455"/>
    </location>
</feature>
<dbReference type="AlphaFoldDB" id="A0A813QJP0"/>
<keyword evidence="2" id="KW-0732">Signal</keyword>
<feature type="signal peptide" evidence="2">
    <location>
        <begin position="1"/>
        <end position="15"/>
    </location>
</feature>
<evidence type="ECO:0000256" key="1">
    <source>
        <dbReference type="SAM" id="Phobius"/>
    </source>
</evidence>
<feature type="chain" id="PRO_5032601488" evidence="2">
    <location>
        <begin position="16"/>
        <end position="478"/>
    </location>
</feature>
<name>A0A813QJP0_9BILA</name>
<protein>
    <submittedName>
        <fullName evidence="3">Uncharacterized protein</fullName>
    </submittedName>
</protein>
<sequence length="478" mass="56927">MIFIILFVLFSYSRSISVFDYCKISNDVYYLTISNIIVIDDVQKISHITKDSICLTNATNGLIFNFRYKKNNLLDLNINLNHLNEINWHIKKSNIIQVLFKSTKGFVLENDSLRIKQKNYTLSISFIEPNLAFYQNKFYIKTCNDIKNLASILNTVNFYLLELNRIVLKRAICPLIFFNSSIRLLLIWPVYDTFYLKNKLVFLDFDMDINSQIRELYINKAIKLKINEEFLNKKVFKNIEKLSLLGFIDVIKENSLSDFTKLNILIFDAENFRFFAHRTSLTFLRSLNTNVNIDPNDFDQIKQHFKQMIKISISFTNFTFINTTFPEVDFCLYKNFPFDRMIFILFDNFPLTRDDNPQITCTAIWLIHKPFFYSIQYDLRKKIENTNFYNSYLSCEFKKKMTLCLSNKNWSKLSGFSRSHVEYICFFLIQVFNLGLIPAVSSIAMTLNWIIFFVISNKYFNMYDWNISYSLYMAFYSW</sequence>
<proteinExistence type="predicted"/>
<dbReference type="Proteomes" id="UP000663879">
    <property type="component" value="Unassembled WGS sequence"/>
</dbReference>
<accession>A0A813QJP0</accession>
<keyword evidence="1" id="KW-0472">Membrane</keyword>
<keyword evidence="1" id="KW-1133">Transmembrane helix</keyword>
<evidence type="ECO:0000313" key="3">
    <source>
        <dbReference type="EMBL" id="CAF0768093.1"/>
    </source>
</evidence>